<dbReference type="PANTHER" id="PTHR21963">
    <property type="entry name" value="PF6"/>
    <property type="match status" value="1"/>
</dbReference>
<dbReference type="GO" id="GO:0003351">
    <property type="term" value="P:epithelial cilium movement involved in extracellular fluid movement"/>
    <property type="evidence" value="ECO:0007669"/>
    <property type="project" value="TreeGrafter"/>
</dbReference>
<keyword evidence="4" id="KW-1185">Reference proteome</keyword>
<protein>
    <submittedName>
        <fullName evidence="3">Si:dkey-208b23.5</fullName>
    </submittedName>
</protein>
<evidence type="ECO:0000313" key="3">
    <source>
        <dbReference type="Ensembl" id="ENSCCRP00010074630.1"/>
    </source>
</evidence>
<reference evidence="3" key="1">
    <citation type="submission" date="2025-08" db="UniProtKB">
        <authorList>
            <consortium name="Ensembl"/>
        </authorList>
    </citation>
    <scope>IDENTIFICATION</scope>
</reference>
<feature type="region of interest" description="Disordered" evidence="2">
    <location>
        <begin position="159"/>
        <end position="179"/>
    </location>
</feature>
<dbReference type="GO" id="GO:1990716">
    <property type="term" value="C:axonemal central apparatus"/>
    <property type="evidence" value="ECO:0007669"/>
    <property type="project" value="TreeGrafter"/>
</dbReference>
<dbReference type="Proteomes" id="UP000694427">
    <property type="component" value="Unplaced"/>
</dbReference>
<accession>A0A8C1QYM4</accession>
<evidence type="ECO:0000313" key="4">
    <source>
        <dbReference type="Proteomes" id="UP000694427"/>
    </source>
</evidence>
<feature type="region of interest" description="Disordered" evidence="2">
    <location>
        <begin position="798"/>
        <end position="873"/>
    </location>
</feature>
<dbReference type="GO" id="GO:1904158">
    <property type="term" value="P:axonemal central apparatus assembly"/>
    <property type="evidence" value="ECO:0007669"/>
    <property type="project" value="TreeGrafter"/>
</dbReference>
<proteinExistence type="predicted"/>
<sequence>MPPKRNKSVTPSGATPTGAAAANKNWETALTAAVFEENDWRASVSMVQAERAEDEKLISALLQAVQQPLRKLFSVLSWEDTLEKIDELGNPKTRKTKDVPMFCEVTEVAKSIMDVGEEITVDLMAKLIKFQLLTIKNNDIARRAAEQKAVEDNAHVKAGLNSAGKDQGGKGAAKGKKAAELPVPTKDTKLKRRGEEENTIKYIDDEPDDGPQHYILILGFCQPHLISALDSLGIHVSNIIKLGLERKVHLEAPEETVAEENHQLLEDQEVETLKQQRQWELDVFWKHLDQVLNSGNMGSRLSDVARLNYSVKIHLLPQDECNTEAMLAFGAAIFEGLACLVYDSLDWRRQYSHYLNCTRLIQVPEASRSIQQSRPLSSTEFLQTPRKKGVSEEDHGEPESPVLSTEVDMRYYCDLLDRIPTEITSVPLILHCMLEQVVASEQEGSVDSEECFDKTDQDLISYMLSSVLSLPQDEEDKKELMEDLGMQNSPNTDQKHPLLLNHHDERARRLHQLPVLDGFDVIKIEADIMKRSHVWTNLMSRHTESAIDRLTRSQELLHFCTDESMSWSELQRLLQLFVFESMPLTTVDENSCIKGSQSDPPNPTPWDNPVEFTKHLYWSNSGIPGSAESNTGTDEQMQVNEVTITDLQKTLIHQLENWNFVEKHSAYVFPQVIQSASETFRCVDTFHSSRDNAIYVVCHNPMSPQRSCKEYWDASLHTDVGFRNYLEYVAHSISEWTRQEEEKWQMEQEKKEAERNPIQTPSETDRKRDCAVKSPISDTLEPYIREDSLKAWKIEQDRLKEEEQSKKTKKEKGGKATPKVGERMDSVKENKKTPLSSRKSRDNMSKTPSSATLPRDKTRDIPETPQEPANERRTNVFTGYSLNGKLVQVTGKVQSLYPCDGGQIDVESFHFTQGLTQVKVCVKKDGHHFYTHISDRKKEDKLKDIDMFSRQAANGVKPDCEIEKFGSFHAVLSNGIQLSCSQSKPNKTRGQTVQPTVPSAICTDQRLQEQVPEVHCESGDDNSLPPFLNLYVSLPNGLILHFDCEDSADGESYVRSLLIRQRFYNAGSRSDLTPNFSIHTEVSRVITGRGTVIKHKKDGSTEVLFADGTVSMSPDSGPVCVLVPHILLKEEEPIKEMIVDTKDTKDKKGKADSKVNTEVEQQKSIENEKPKYYLEVNGGSWTTTTPSGFRVASVAGKEVEVQPILAYHATDPFSGTAVVTREDKVLSVLKKDGAMIVDHADGTRISTFYQQGEQQQHLSSGEKLVRVEKAEFATVIMDYEGRMCDVIYGDGTSISATAHGSYKIYPHGGGVLHIDKDGGAVYTSHQSQQRSEKDPLGQYVMNHRDVLCHVMDPEGNHFQVNADGQITVMANESELKEPEAETELQQNAGFKTHPPRLFVVHEDCSASELLRAQDVEDLLQKAYCDSSVAVLTDPLPDSQQSFGITLLRPCPDINSHWLSSKQDDDIIPTHLKSRKWESFPASEKRTPGPPFGTTLGCCLELKEKPPKSSSIRTKPVLECPGVLLVRQMTQHPPVTEALRRKLQDKVKAYLEQLLQRENQWEKMQLKDPRTAEEKVHQNDLLQLVLSLPDAVDPSVAMEIRSADVVSLYTEAVRAAQHPHKLQEKTEEKITKSVKKKKQKSLWENRINQHRQELQEQRRHRNALRHHIVTPYFHPELKEMSLFTNEDLNLSSLTLDLPPFPKMQRFSTDSSSGRSSSYTPVRERPEKHQSLK</sequence>
<name>A0A8C1QYM4_CYPCA</name>
<feature type="region of interest" description="Disordered" evidence="2">
    <location>
        <begin position="1618"/>
        <end position="1639"/>
    </location>
</feature>
<feature type="coiled-coil region" evidence="1">
    <location>
        <begin position="1639"/>
        <end position="1666"/>
    </location>
</feature>
<organism evidence="3 4">
    <name type="scientific">Cyprinus carpio</name>
    <name type="common">Common carp</name>
    <dbReference type="NCBI Taxonomy" id="7962"/>
    <lineage>
        <taxon>Eukaryota</taxon>
        <taxon>Metazoa</taxon>
        <taxon>Chordata</taxon>
        <taxon>Craniata</taxon>
        <taxon>Vertebrata</taxon>
        <taxon>Euteleostomi</taxon>
        <taxon>Actinopterygii</taxon>
        <taxon>Neopterygii</taxon>
        <taxon>Teleostei</taxon>
        <taxon>Ostariophysi</taxon>
        <taxon>Cypriniformes</taxon>
        <taxon>Cyprinidae</taxon>
        <taxon>Cyprininae</taxon>
        <taxon>Cyprinus</taxon>
    </lineage>
</organism>
<dbReference type="InterPro" id="IPR026173">
    <property type="entry name" value="SPAG17"/>
</dbReference>
<feature type="region of interest" description="Disordered" evidence="2">
    <location>
        <begin position="1698"/>
        <end position="1731"/>
    </location>
</feature>
<feature type="region of interest" description="Disordered" evidence="2">
    <location>
        <begin position="371"/>
        <end position="402"/>
    </location>
</feature>
<feature type="region of interest" description="Disordered" evidence="2">
    <location>
        <begin position="1143"/>
        <end position="1162"/>
    </location>
</feature>
<feature type="region of interest" description="Disordered" evidence="2">
    <location>
        <begin position="744"/>
        <end position="774"/>
    </location>
</feature>
<dbReference type="Ensembl" id="ENSCCRT00010082731.1">
    <property type="protein sequence ID" value="ENSCCRP00010074630.1"/>
    <property type="gene ID" value="ENSCCRG00010032552.1"/>
</dbReference>
<dbReference type="GO" id="GO:0005576">
    <property type="term" value="C:extracellular region"/>
    <property type="evidence" value="ECO:0007669"/>
    <property type="project" value="GOC"/>
</dbReference>
<evidence type="ECO:0000256" key="1">
    <source>
        <dbReference type="SAM" id="Coils"/>
    </source>
</evidence>
<feature type="compositionally biased region" description="Low complexity" evidence="2">
    <location>
        <begin position="1706"/>
        <end position="1716"/>
    </location>
</feature>
<feature type="compositionally biased region" description="Basic and acidic residues" evidence="2">
    <location>
        <begin position="744"/>
        <end position="755"/>
    </location>
</feature>
<evidence type="ECO:0000256" key="2">
    <source>
        <dbReference type="SAM" id="MobiDB-lite"/>
    </source>
</evidence>
<keyword evidence="1" id="KW-0175">Coiled coil</keyword>
<feature type="compositionally biased region" description="Basic and acidic residues" evidence="2">
    <location>
        <begin position="798"/>
        <end position="832"/>
    </location>
</feature>
<feature type="compositionally biased region" description="Basic and acidic residues" evidence="2">
    <location>
        <begin position="1620"/>
        <end position="1630"/>
    </location>
</feature>
<feature type="compositionally biased region" description="Basic and acidic residues" evidence="2">
    <location>
        <begin position="1720"/>
        <end position="1731"/>
    </location>
</feature>
<feature type="region of interest" description="Disordered" evidence="2">
    <location>
        <begin position="1"/>
        <end position="22"/>
    </location>
</feature>
<feature type="compositionally biased region" description="Polar residues" evidence="2">
    <location>
        <begin position="371"/>
        <end position="382"/>
    </location>
</feature>
<reference evidence="3" key="2">
    <citation type="submission" date="2025-09" db="UniProtKB">
        <authorList>
            <consortium name="Ensembl"/>
        </authorList>
    </citation>
    <scope>IDENTIFICATION</scope>
</reference>
<dbReference type="PANTHER" id="PTHR21963:SF1">
    <property type="entry name" value="SPERM-ASSOCIATED ANTIGEN 17"/>
    <property type="match status" value="1"/>
</dbReference>
<feature type="compositionally biased region" description="Low complexity" evidence="2">
    <location>
        <begin position="10"/>
        <end position="22"/>
    </location>
</feature>